<evidence type="ECO:0000313" key="1">
    <source>
        <dbReference type="EMBL" id="KAJ8736370.1"/>
    </source>
</evidence>
<dbReference type="Proteomes" id="UP001231649">
    <property type="component" value="Chromosome 2"/>
</dbReference>
<dbReference type="EMBL" id="CM056778">
    <property type="protein sequence ID" value="KAJ8736370.1"/>
    <property type="molecule type" value="Genomic_DNA"/>
</dbReference>
<accession>A0ACC2RBU7</accession>
<keyword evidence="2" id="KW-1185">Reference proteome</keyword>
<proteinExistence type="predicted"/>
<reference evidence="1" key="1">
    <citation type="submission" date="2023-03" db="EMBL/GenBank/DDBJ databases">
        <title>Chromosome-level genomes of two armyworms, Mythimna separata and Mythimna loreyi, provide insights into the biosynthesis and reception of sex pheromones.</title>
        <authorList>
            <person name="Zhao H."/>
        </authorList>
    </citation>
    <scope>NUCLEOTIDE SEQUENCE</scope>
    <source>
        <strain evidence="1">BeijingLab</strain>
    </source>
</reference>
<comment type="caution">
    <text evidence="1">The sequence shown here is derived from an EMBL/GenBank/DDBJ whole genome shotgun (WGS) entry which is preliminary data.</text>
</comment>
<name>A0ACC2RBU7_9NEOP</name>
<sequence length="433" mass="49256">MDVHSDYLENAKYNLSLENINYFKSEDSGYHTSTPGSLEHSELSSGLFDQSVVGKSAFIDQIQGDYVTPEVAYRCNQLKPRNDNSNDTPPPRRASKRPFSSVESTKQATAVPTPTTWIAGKIQGLEVSENKENTISLLPENSRSTGRNARYIYRLNLCEPKFSYPLTPVKRNCKSSPCKKYVRKLDFSIHSIACEKLGLQPILRKKTPIKTEPTQHILARPDQNIDILRLLNQNRIIPPLQKIFHYLSIEDICNFCTVSSAWKDIWNCHSSNLKKIELRKYLKSAKANQENCVKESNTKIKATKLNDGFLKEIHNEIRVNPVNNTPISPQYSPRTNKFRKFLKSASLDSRIQLPCVKCSHPAKVTEEPTGEEWVECTSATCSYQFCRACNCSRHPGRSCSQYDLNAPSPSKRKKCNYAVGTQKSRKNLRRLLC</sequence>
<gene>
    <name evidence="1" type="ORF">PYW08_007026</name>
</gene>
<protein>
    <submittedName>
        <fullName evidence="1">Uncharacterized protein</fullName>
    </submittedName>
</protein>
<evidence type="ECO:0000313" key="2">
    <source>
        <dbReference type="Proteomes" id="UP001231649"/>
    </source>
</evidence>
<organism evidence="1 2">
    <name type="scientific">Mythimna loreyi</name>
    <dbReference type="NCBI Taxonomy" id="667449"/>
    <lineage>
        <taxon>Eukaryota</taxon>
        <taxon>Metazoa</taxon>
        <taxon>Ecdysozoa</taxon>
        <taxon>Arthropoda</taxon>
        <taxon>Hexapoda</taxon>
        <taxon>Insecta</taxon>
        <taxon>Pterygota</taxon>
        <taxon>Neoptera</taxon>
        <taxon>Endopterygota</taxon>
        <taxon>Lepidoptera</taxon>
        <taxon>Glossata</taxon>
        <taxon>Ditrysia</taxon>
        <taxon>Noctuoidea</taxon>
        <taxon>Noctuidae</taxon>
        <taxon>Noctuinae</taxon>
        <taxon>Hadenini</taxon>
        <taxon>Mythimna</taxon>
    </lineage>
</organism>